<evidence type="ECO:0000256" key="4">
    <source>
        <dbReference type="ARBA" id="ARBA00023136"/>
    </source>
</evidence>
<dbReference type="SUPFAM" id="SSF48452">
    <property type="entry name" value="TPR-like"/>
    <property type="match status" value="1"/>
</dbReference>
<dbReference type="InterPro" id="IPR012944">
    <property type="entry name" value="SusD_RagB_dom"/>
</dbReference>
<comment type="caution">
    <text evidence="8">The sequence shown here is derived from an EMBL/GenBank/DDBJ whole genome shotgun (WGS) entry which is preliminary data.</text>
</comment>
<comment type="subcellular location">
    <subcellularLocation>
        <location evidence="1">Cell outer membrane</location>
    </subcellularLocation>
</comment>
<dbReference type="CDD" id="cd08977">
    <property type="entry name" value="SusD"/>
    <property type="match status" value="1"/>
</dbReference>
<dbReference type="AlphaFoldDB" id="A0A3N0CYZ6"/>
<evidence type="ECO:0000259" key="7">
    <source>
        <dbReference type="Pfam" id="PF14322"/>
    </source>
</evidence>
<dbReference type="Proteomes" id="UP000267469">
    <property type="component" value="Unassembled WGS sequence"/>
</dbReference>
<keyword evidence="9" id="KW-1185">Reference proteome</keyword>
<evidence type="ECO:0000313" key="9">
    <source>
        <dbReference type="Proteomes" id="UP000267469"/>
    </source>
</evidence>
<proteinExistence type="inferred from homology"/>
<protein>
    <submittedName>
        <fullName evidence="8">RagB/SusD family nutrient uptake outer membrane protein</fullName>
    </submittedName>
</protein>
<evidence type="ECO:0000313" key="8">
    <source>
        <dbReference type="EMBL" id="RNL68628.1"/>
    </source>
</evidence>
<keyword evidence="5" id="KW-0998">Cell outer membrane</keyword>
<dbReference type="Gene3D" id="1.25.40.390">
    <property type="match status" value="1"/>
</dbReference>
<keyword evidence="4" id="KW-0472">Membrane</keyword>
<gene>
    <name evidence="8" type="ORF">ED312_23030</name>
</gene>
<evidence type="ECO:0000256" key="3">
    <source>
        <dbReference type="ARBA" id="ARBA00022729"/>
    </source>
</evidence>
<dbReference type="EMBL" id="RJTM01000190">
    <property type="protein sequence ID" value="RNL68628.1"/>
    <property type="molecule type" value="Genomic_DNA"/>
</dbReference>
<feature type="domain" description="SusD-like N-terminal" evidence="7">
    <location>
        <begin position="85"/>
        <end position="228"/>
    </location>
</feature>
<name>A0A3N0CYZ6_SINP1</name>
<dbReference type="InterPro" id="IPR011990">
    <property type="entry name" value="TPR-like_helical_dom_sf"/>
</dbReference>
<dbReference type="GO" id="GO:0009279">
    <property type="term" value="C:cell outer membrane"/>
    <property type="evidence" value="ECO:0007669"/>
    <property type="project" value="UniProtKB-SubCell"/>
</dbReference>
<evidence type="ECO:0000259" key="6">
    <source>
        <dbReference type="Pfam" id="PF07980"/>
    </source>
</evidence>
<evidence type="ECO:0000256" key="5">
    <source>
        <dbReference type="ARBA" id="ARBA00023237"/>
    </source>
</evidence>
<dbReference type="Pfam" id="PF14322">
    <property type="entry name" value="SusD-like_3"/>
    <property type="match status" value="1"/>
</dbReference>
<dbReference type="InterPro" id="IPR033985">
    <property type="entry name" value="SusD-like_N"/>
</dbReference>
<feature type="domain" description="RagB/SusD" evidence="6">
    <location>
        <begin position="317"/>
        <end position="459"/>
    </location>
</feature>
<comment type="similarity">
    <text evidence="2">Belongs to the SusD family.</text>
</comment>
<evidence type="ECO:0000256" key="2">
    <source>
        <dbReference type="ARBA" id="ARBA00006275"/>
    </source>
</evidence>
<dbReference type="RefSeq" id="WP_123218375.1">
    <property type="nucleotide sequence ID" value="NZ_RJTM01000190.1"/>
</dbReference>
<organism evidence="8 9">
    <name type="scientific">Sinomicrobium pectinilyticum</name>
    <dbReference type="NCBI Taxonomy" id="1084421"/>
    <lineage>
        <taxon>Bacteria</taxon>
        <taxon>Pseudomonadati</taxon>
        <taxon>Bacteroidota</taxon>
        <taxon>Flavobacteriia</taxon>
        <taxon>Flavobacteriales</taxon>
        <taxon>Flavobacteriaceae</taxon>
        <taxon>Sinomicrobium</taxon>
    </lineage>
</organism>
<dbReference type="OrthoDB" id="621570at2"/>
<keyword evidence="3" id="KW-0732">Signal</keyword>
<dbReference type="Pfam" id="PF07980">
    <property type="entry name" value="SusD_RagB"/>
    <property type="match status" value="1"/>
</dbReference>
<evidence type="ECO:0000256" key="1">
    <source>
        <dbReference type="ARBA" id="ARBA00004442"/>
    </source>
</evidence>
<reference evidence="8 9" key="1">
    <citation type="submission" date="2018-10" db="EMBL/GenBank/DDBJ databases">
        <title>Sinomicrobium pectinilyticum sp. nov., a pectinase-producing bacterium isolated from alkaline and saline soil, and emended description of the genus Sinomicrobium.</title>
        <authorList>
            <person name="Cheng B."/>
            <person name="Li C."/>
            <person name="Lai Q."/>
            <person name="Du M."/>
            <person name="Shao Z."/>
            <person name="Xu P."/>
            <person name="Yang C."/>
        </authorList>
    </citation>
    <scope>NUCLEOTIDE SEQUENCE [LARGE SCALE GENOMIC DNA]</scope>
    <source>
        <strain evidence="8 9">5DNS001</strain>
    </source>
</reference>
<sequence length="460" mass="52134">MKLYMLKRIKHWLYFLPITGIVFCCENFTETGVPKTELIGTRVYTTDETATAAVTGIYSRMVSGFGGFANYRTTLWGGLSADELDNFSTDMSQVEFYENALSPTNNFVGNLWSEPYNYIYHANAVLEGLENANGISPVIRRQLRGEALFIRAFCHFYLVNWFGGVPYITTTDYRENSLASRLPEAEVYPLLIADLEQARELLEATYVTGERIRPNRHTATALLARVYLYSGDWLNAETMTTEVIDLHGIYELEEDPDKVFLANSTEAIWQLRPVAGNRNTVEGYSFILTAAPANSALSHRVIDAFEPGDIRKTRWTGSIISGNSTYYYPYKYKVRTGSELSEYYMVFRLAELYLVRAEARARQGNISGAGKDLNIIRNRAGLANTTAATQAEMLDAVFREKRVEFFAEWGHRWFDLKRTGRAGTVLGTVKPGWQPTDVLYPVPHAEIQNNPNMEQNPGYE</sequence>
<accession>A0A3N0CYZ6</accession>